<dbReference type="Pfam" id="PF00582">
    <property type="entry name" value="Usp"/>
    <property type="match status" value="1"/>
</dbReference>
<dbReference type="PRINTS" id="PR01438">
    <property type="entry name" value="UNVRSLSTRESS"/>
</dbReference>
<reference evidence="3 4" key="1">
    <citation type="submission" date="2020-08" db="EMBL/GenBank/DDBJ databases">
        <title>Genomic Encyclopedia of Type Strains, Phase IV (KMG-IV): sequencing the most valuable type-strain genomes for metagenomic binning, comparative biology and taxonomic classification.</title>
        <authorList>
            <person name="Goeker M."/>
        </authorList>
    </citation>
    <scope>NUCLEOTIDE SEQUENCE [LARGE SCALE GENOMIC DNA]</scope>
    <source>
        <strain evidence="3 4">DSM 18233</strain>
    </source>
</reference>
<dbReference type="PANTHER" id="PTHR46268:SF6">
    <property type="entry name" value="UNIVERSAL STRESS PROTEIN UP12"/>
    <property type="match status" value="1"/>
</dbReference>
<dbReference type="InterPro" id="IPR006015">
    <property type="entry name" value="Universal_stress_UspA"/>
</dbReference>
<dbReference type="CDD" id="cd00293">
    <property type="entry name" value="USP-like"/>
    <property type="match status" value="1"/>
</dbReference>
<evidence type="ECO:0000259" key="2">
    <source>
        <dbReference type="Pfam" id="PF00582"/>
    </source>
</evidence>
<keyword evidence="4" id="KW-1185">Reference proteome</keyword>
<evidence type="ECO:0000313" key="3">
    <source>
        <dbReference type="EMBL" id="MBB5189398.1"/>
    </source>
</evidence>
<organism evidence="3 4">
    <name type="scientific">Silvimonas terrae</name>
    <dbReference type="NCBI Taxonomy" id="300266"/>
    <lineage>
        <taxon>Bacteria</taxon>
        <taxon>Pseudomonadati</taxon>
        <taxon>Pseudomonadota</taxon>
        <taxon>Betaproteobacteria</taxon>
        <taxon>Neisseriales</taxon>
        <taxon>Chitinibacteraceae</taxon>
        <taxon>Silvimonas</taxon>
    </lineage>
</organism>
<dbReference type="EMBL" id="JACHHN010000001">
    <property type="protein sequence ID" value="MBB5189398.1"/>
    <property type="molecule type" value="Genomic_DNA"/>
</dbReference>
<dbReference type="Proteomes" id="UP000543030">
    <property type="component" value="Unassembled WGS sequence"/>
</dbReference>
<dbReference type="InterPro" id="IPR014729">
    <property type="entry name" value="Rossmann-like_a/b/a_fold"/>
</dbReference>
<dbReference type="Gene3D" id="3.40.50.620">
    <property type="entry name" value="HUPs"/>
    <property type="match status" value="1"/>
</dbReference>
<dbReference type="SUPFAM" id="SSF52402">
    <property type="entry name" value="Adenine nucleotide alpha hydrolases-like"/>
    <property type="match status" value="1"/>
</dbReference>
<dbReference type="RefSeq" id="WP_184096476.1">
    <property type="nucleotide sequence ID" value="NZ_JACHHN010000001.1"/>
</dbReference>
<dbReference type="AlphaFoldDB" id="A0A840RA38"/>
<evidence type="ECO:0000256" key="1">
    <source>
        <dbReference type="ARBA" id="ARBA00008791"/>
    </source>
</evidence>
<feature type="domain" description="UspA" evidence="2">
    <location>
        <begin position="2"/>
        <end position="141"/>
    </location>
</feature>
<comment type="caution">
    <text evidence="3">The sequence shown here is derived from an EMBL/GenBank/DDBJ whole genome shotgun (WGS) entry which is preliminary data.</text>
</comment>
<gene>
    <name evidence="3" type="ORF">HNQ50_000108</name>
</gene>
<accession>A0A840RA38</accession>
<comment type="similarity">
    <text evidence="1">Belongs to the universal stress protein A family.</text>
</comment>
<proteinExistence type="inferred from homology"/>
<sequence length="141" mass="14843">MSTILVPVDGSAAAMHAMQFAARLALHDSSLKLQLLNVQSPTLAGSLLEGIGSTVPLHQIMREQGEAVLEPYVKELTGRGIPFDAQVRNGRAADVICNHARSHNALRIVMGTAGTPASNYLFGSVAYAVVAESPVPVTLVK</sequence>
<dbReference type="InterPro" id="IPR006016">
    <property type="entry name" value="UspA"/>
</dbReference>
<evidence type="ECO:0000313" key="4">
    <source>
        <dbReference type="Proteomes" id="UP000543030"/>
    </source>
</evidence>
<name>A0A840RA38_9NEIS</name>
<dbReference type="PANTHER" id="PTHR46268">
    <property type="entry name" value="STRESS RESPONSE PROTEIN NHAX"/>
    <property type="match status" value="1"/>
</dbReference>
<protein>
    <submittedName>
        <fullName evidence="3">Nucleotide-binding universal stress UspA family protein</fullName>
    </submittedName>
</protein>